<dbReference type="Pfam" id="PF04909">
    <property type="entry name" value="Amidohydro_2"/>
    <property type="match status" value="1"/>
</dbReference>
<dbReference type="KEGG" id="dde:Dde_2736"/>
<name>Q30XR4_OLEA2</name>
<dbReference type="GO" id="GO:0016787">
    <property type="term" value="F:hydrolase activity"/>
    <property type="evidence" value="ECO:0007669"/>
    <property type="project" value="UniProtKB-KW"/>
</dbReference>
<organism evidence="3 4">
    <name type="scientific">Oleidesulfovibrio alaskensis (strain ATCC BAA-1058 / DSM 17464 / G20)</name>
    <name type="common">Desulfovibrio alaskensis</name>
    <dbReference type="NCBI Taxonomy" id="207559"/>
    <lineage>
        <taxon>Bacteria</taxon>
        <taxon>Pseudomonadati</taxon>
        <taxon>Thermodesulfobacteriota</taxon>
        <taxon>Desulfovibrionia</taxon>
        <taxon>Desulfovibrionales</taxon>
        <taxon>Desulfovibrionaceae</taxon>
        <taxon>Oleidesulfovibrio</taxon>
    </lineage>
</organism>
<reference evidence="3 4" key="1">
    <citation type="journal article" date="2011" name="J. Bacteriol.">
        <title>Complete genome sequence and updated annotation of Desulfovibrio alaskensis G20.</title>
        <authorList>
            <person name="Hauser L.J."/>
            <person name="Land M.L."/>
            <person name="Brown S.D."/>
            <person name="Larimer F."/>
            <person name="Keller K.L."/>
            <person name="Rapp-Giles B.J."/>
            <person name="Price M.N."/>
            <person name="Lin M."/>
            <person name="Bruce D.C."/>
            <person name="Detter J.C."/>
            <person name="Tapia R."/>
            <person name="Han C.S."/>
            <person name="Goodwin L.A."/>
            <person name="Cheng J.F."/>
            <person name="Pitluck S."/>
            <person name="Copeland A."/>
            <person name="Lucas S."/>
            <person name="Nolan M."/>
            <person name="Lapidus A.L."/>
            <person name="Palumbo A.V."/>
            <person name="Wall J.D."/>
        </authorList>
    </citation>
    <scope>NUCLEOTIDE SEQUENCE [LARGE SCALE GENOMIC DNA]</scope>
    <source>
        <strain evidence="4">ATCC BAA 1058 / DSM 17464 / G20</strain>
    </source>
</reference>
<protein>
    <submittedName>
        <fullName evidence="3">Amidohydrolase 2</fullName>
    </submittedName>
</protein>
<keyword evidence="1" id="KW-0456">Lyase</keyword>
<dbReference type="SUPFAM" id="SSF51556">
    <property type="entry name" value="Metallo-dependent hydrolases"/>
    <property type="match status" value="1"/>
</dbReference>
<gene>
    <name evidence="3" type="ordered locus">Dde_2736</name>
</gene>
<dbReference type="GO" id="GO:0016831">
    <property type="term" value="F:carboxy-lyase activity"/>
    <property type="evidence" value="ECO:0007669"/>
    <property type="project" value="InterPro"/>
</dbReference>
<dbReference type="PANTHER" id="PTHR21240">
    <property type="entry name" value="2-AMINO-3-CARBOXYLMUCONATE-6-SEMIALDEHYDE DECARBOXYLASE"/>
    <property type="match status" value="1"/>
</dbReference>
<dbReference type="Proteomes" id="UP000002710">
    <property type="component" value="Chromosome"/>
</dbReference>
<keyword evidence="3" id="KW-0378">Hydrolase</keyword>
<evidence type="ECO:0000259" key="2">
    <source>
        <dbReference type="Pfam" id="PF04909"/>
    </source>
</evidence>
<dbReference type="Gene3D" id="3.20.20.140">
    <property type="entry name" value="Metal-dependent hydrolases"/>
    <property type="match status" value="1"/>
</dbReference>
<dbReference type="HOGENOM" id="CLU_044590_0_1_7"/>
<dbReference type="STRING" id="207559.Dde_2736"/>
<evidence type="ECO:0000313" key="4">
    <source>
        <dbReference type="Proteomes" id="UP000002710"/>
    </source>
</evidence>
<dbReference type="InterPro" id="IPR006680">
    <property type="entry name" value="Amidohydro-rel"/>
</dbReference>
<dbReference type="PANTHER" id="PTHR21240:SF28">
    <property type="entry name" value="ISO-OROTATE DECARBOXYLASE (EUROFUNG)"/>
    <property type="match status" value="1"/>
</dbReference>
<feature type="domain" description="Amidohydrolase-related" evidence="2">
    <location>
        <begin position="46"/>
        <end position="258"/>
    </location>
</feature>
<evidence type="ECO:0000256" key="1">
    <source>
        <dbReference type="ARBA" id="ARBA00023239"/>
    </source>
</evidence>
<evidence type="ECO:0000313" key="3">
    <source>
        <dbReference type="EMBL" id="ABB39532.1"/>
    </source>
</evidence>
<proteinExistence type="predicted"/>
<keyword evidence="4" id="KW-1185">Reference proteome</keyword>
<dbReference type="eggNOG" id="COG2159">
    <property type="taxonomic scope" value="Bacteria"/>
</dbReference>
<dbReference type="GO" id="GO:0005737">
    <property type="term" value="C:cytoplasm"/>
    <property type="evidence" value="ECO:0007669"/>
    <property type="project" value="TreeGrafter"/>
</dbReference>
<dbReference type="EMBL" id="CP000112">
    <property type="protein sequence ID" value="ABB39532.1"/>
    <property type="molecule type" value="Genomic_DNA"/>
</dbReference>
<dbReference type="RefSeq" id="WP_011368557.1">
    <property type="nucleotide sequence ID" value="NC_007519.1"/>
</dbReference>
<sequence>MLLDIHTHAFHPKIASKAVAQLESHYGITMSGSGLLEDLDAVTRKAGLDGYVVHNAATAAAQVVPANNFAMALSLTCPRAVAFGSIHPDYEEWEAQLKRLQAHGIRGIKLHPEFQGFWLDDPRLEPIFETIGDSMMIMCHIGDALPPDENPSCPYKLAALIKKFPRVRFIAAHMGGYRHWKYALEALAGKNVYMDTSSSLAFIDDDTLHGLWKKHPREQWLFGSDWPLFDPASEQKMLRKRLGISDSALADLMGNGALALGLRAQD</sequence>
<dbReference type="AlphaFoldDB" id="Q30XR4"/>
<dbReference type="InterPro" id="IPR032466">
    <property type="entry name" value="Metal_Hydrolase"/>
</dbReference>
<dbReference type="GO" id="GO:0019748">
    <property type="term" value="P:secondary metabolic process"/>
    <property type="evidence" value="ECO:0007669"/>
    <property type="project" value="TreeGrafter"/>
</dbReference>
<accession>Q30XR4</accession>
<dbReference type="InterPro" id="IPR032465">
    <property type="entry name" value="ACMSD"/>
</dbReference>